<name>A0ABX7B909_9PROT</name>
<protein>
    <submittedName>
        <fullName evidence="3">Uncharacterized protein</fullName>
    </submittedName>
</protein>
<feature type="chain" id="PRO_5047034416" evidence="2">
    <location>
        <begin position="24"/>
        <end position="133"/>
    </location>
</feature>
<organism evidence="3 4">
    <name type="scientific">Skermanella cutis</name>
    <dbReference type="NCBI Taxonomy" id="2775420"/>
    <lineage>
        <taxon>Bacteria</taxon>
        <taxon>Pseudomonadati</taxon>
        <taxon>Pseudomonadota</taxon>
        <taxon>Alphaproteobacteria</taxon>
        <taxon>Rhodospirillales</taxon>
        <taxon>Azospirillaceae</taxon>
        <taxon>Skermanella</taxon>
    </lineage>
</organism>
<feature type="region of interest" description="Disordered" evidence="1">
    <location>
        <begin position="25"/>
        <end position="55"/>
    </location>
</feature>
<reference evidence="3" key="1">
    <citation type="submission" date="2021-02" db="EMBL/GenBank/DDBJ databases">
        <title>Skermanella TT6 skin isolate.</title>
        <authorList>
            <person name="Lee K."/>
            <person name="Ganzorig M."/>
        </authorList>
    </citation>
    <scope>NUCLEOTIDE SEQUENCE</scope>
    <source>
        <strain evidence="3">TT6</strain>
    </source>
</reference>
<evidence type="ECO:0000256" key="2">
    <source>
        <dbReference type="SAM" id="SignalP"/>
    </source>
</evidence>
<keyword evidence="2" id="KW-0732">Signal</keyword>
<feature type="signal peptide" evidence="2">
    <location>
        <begin position="1"/>
        <end position="23"/>
    </location>
</feature>
<proteinExistence type="predicted"/>
<sequence>MSTWTSRLCGAAALLAAALPVQAQVVSPSPGTAPDPASRQAQPTPPAFTSVTPGSDAAETFECRSLLTLLRVDIPSWERATAWFQEPFVRDEPTLEQLAARQRCFDVTASPVVSFEENVPVERPVDRVPRPGM</sequence>
<accession>A0ABX7B909</accession>
<evidence type="ECO:0000256" key="1">
    <source>
        <dbReference type="SAM" id="MobiDB-lite"/>
    </source>
</evidence>
<feature type="compositionally biased region" description="Polar residues" evidence="1">
    <location>
        <begin position="39"/>
        <end position="53"/>
    </location>
</feature>
<gene>
    <name evidence="3" type="ORF">IGS68_23545</name>
</gene>
<dbReference type="Proteomes" id="UP000595197">
    <property type="component" value="Chromosome"/>
</dbReference>
<dbReference type="RefSeq" id="WP_201074575.1">
    <property type="nucleotide sequence ID" value="NZ_CP067420.1"/>
</dbReference>
<evidence type="ECO:0000313" key="4">
    <source>
        <dbReference type="Proteomes" id="UP000595197"/>
    </source>
</evidence>
<evidence type="ECO:0000313" key="3">
    <source>
        <dbReference type="EMBL" id="QQP88952.1"/>
    </source>
</evidence>
<keyword evidence="4" id="KW-1185">Reference proteome</keyword>
<dbReference type="EMBL" id="CP067420">
    <property type="protein sequence ID" value="QQP88952.1"/>
    <property type="molecule type" value="Genomic_DNA"/>
</dbReference>